<evidence type="ECO:0000256" key="1">
    <source>
        <dbReference type="SAM" id="MobiDB-lite"/>
    </source>
</evidence>
<protein>
    <submittedName>
        <fullName evidence="2">Uncharacterized protein</fullName>
    </submittedName>
</protein>
<gene>
    <name evidence="2" type="ORF">ALMOND_2B003821</name>
</gene>
<evidence type="ECO:0000313" key="2">
    <source>
        <dbReference type="EMBL" id="VVA28028.1"/>
    </source>
</evidence>
<feature type="region of interest" description="Disordered" evidence="1">
    <location>
        <begin position="1"/>
        <end position="39"/>
    </location>
</feature>
<dbReference type="EMBL" id="CABIKO010000132">
    <property type="protein sequence ID" value="VVA28028.1"/>
    <property type="molecule type" value="Genomic_DNA"/>
</dbReference>
<name>A0A5E4FMY4_PRUDU</name>
<sequence length="84" mass="9535">MDPLGDFVVSMDVKLPNGPTEEAKSKNGNVSTKNKGKRELKNLEFDVSYSKREALENRDSKEETKKELIDRSIVGSIWDSNFKD</sequence>
<dbReference type="Gramene" id="VVA28028">
    <property type="protein sequence ID" value="VVA28028"/>
    <property type="gene ID" value="Prudul26B003821"/>
</dbReference>
<reference evidence="3" key="1">
    <citation type="journal article" date="2020" name="Plant J.">
        <title>Transposons played a major role in the diversification between the closely related almond and peach genomes: results from the almond genome sequence.</title>
        <authorList>
            <person name="Alioto T."/>
            <person name="Alexiou K.G."/>
            <person name="Bardil A."/>
            <person name="Barteri F."/>
            <person name="Castanera R."/>
            <person name="Cruz F."/>
            <person name="Dhingra A."/>
            <person name="Duval H."/>
            <person name="Fernandez I Marti A."/>
            <person name="Frias L."/>
            <person name="Galan B."/>
            <person name="Garcia J.L."/>
            <person name="Howad W."/>
            <person name="Gomez-Garrido J."/>
            <person name="Gut M."/>
            <person name="Julca I."/>
            <person name="Morata J."/>
            <person name="Puigdomenech P."/>
            <person name="Ribeca P."/>
            <person name="Rubio Cabetas M.J."/>
            <person name="Vlasova A."/>
            <person name="Wirthensohn M."/>
            <person name="Garcia-Mas J."/>
            <person name="Gabaldon T."/>
            <person name="Casacuberta J.M."/>
            <person name="Arus P."/>
        </authorList>
    </citation>
    <scope>NUCLEOTIDE SEQUENCE [LARGE SCALE GENOMIC DNA]</scope>
    <source>
        <strain evidence="3">cv. Texas</strain>
    </source>
</reference>
<dbReference type="AlphaFoldDB" id="A0A5E4FMY4"/>
<dbReference type="InParanoid" id="A0A5E4FMY4"/>
<proteinExistence type="predicted"/>
<evidence type="ECO:0000313" key="3">
    <source>
        <dbReference type="Proteomes" id="UP000327085"/>
    </source>
</evidence>
<accession>A0A5E4FMY4</accession>
<organism evidence="2 3">
    <name type="scientific">Prunus dulcis</name>
    <name type="common">Almond</name>
    <name type="synonym">Amygdalus dulcis</name>
    <dbReference type="NCBI Taxonomy" id="3755"/>
    <lineage>
        <taxon>Eukaryota</taxon>
        <taxon>Viridiplantae</taxon>
        <taxon>Streptophyta</taxon>
        <taxon>Embryophyta</taxon>
        <taxon>Tracheophyta</taxon>
        <taxon>Spermatophyta</taxon>
        <taxon>Magnoliopsida</taxon>
        <taxon>eudicotyledons</taxon>
        <taxon>Gunneridae</taxon>
        <taxon>Pentapetalae</taxon>
        <taxon>rosids</taxon>
        <taxon>fabids</taxon>
        <taxon>Rosales</taxon>
        <taxon>Rosaceae</taxon>
        <taxon>Amygdaloideae</taxon>
        <taxon>Amygdaleae</taxon>
        <taxon>Prunus</taxon>
    </lineage>
</organism>
<dbReference type="Proteomes" id="UP000327085">
    <property type="component" value="Chromosome 2"/>
</dbReference>